<accession>A0ABU7AD94</accession>
<evidence type="ECO:0000256" key="1">
    <source>
        <dbReference type="SAM" id="MobiDB-lite"/>
    </source>
</evidence>
<name>A0ABU7AD94_9TELE</name>
<evidence type="ECO:0000313" key="2">
    <source>
        <dbReference type="EMBL" id="MED6235838.1"/>
    </source>
</evidence>
<protein>
    <recommendedName>
        <fullName evidence="4">C3H1-type domain-containing protein</fullName>
    </recommendedName>
</protein>
<dbReference type="EMBL" id="JAHUTI010010936">
    <property type="protein sequence ID" value="MED6235838.1"/>
    <property type="molecule type" value="Genomic_DNA"/>
</dbReference>
<feature type="region of interest" description="Disordered" evidence="1">
    <location>
        <begin position="59"/>
        <end position="96"/>
    </location>
</feature>
<dbReference type="Proteomes" id="UP001345963">
    <property type="component" value="Unassembled WGS sequence"/>
</dbReference>
<evidence type="ECO:0008006" key="4">
    <source>
        <dbReference type="Google" id="ProtNLM"/>
    </source>
</evidence>
<feature type="compositionally biased region" description="Basic and acidic residues" evidence="1">
    <location>
        <begin position="61"/>
        <end position="85"/>
    </location>
</feature>
<sequence length="96" mass="11092">MKFRNFFLFGPFQEVNHKFGCALSAVTRFWQDQRCLGDSRTCSLQHGDVPEFTWSIVAAGDQREERNGKSEKKTESPHGWEEGKNEGITFPPEFCF</sequence>
<comment type="caution">
    <text evidence="2">The sequence shown here is derived from an EMBL/GenBank/DDBJ whole genome shotgun (WGS) entry which is preliminary data.</text>
</comment>
<proteinExistence type="predicted"/>
<organism evidence="2 3">
    <name type="scientific">Ataeniobius toweri</name>
    <dbReference type="NCBI Taxonomy" id="208326"/>
    <lineage>
        <taxon>Eukaryota</taxon>
        <taxon>Metazoa</taxon>
        <taxon>Chordata</taxon>
        <taxon>Craniata</taxon>
        <taxon>Vertebrata</taxon>
        <taxon>Euteleostomi</taxon>
        <taxon>Actinopterygii</taxon>
        <taxon>Neopterygii</taxon>
        <taxon>Teleostei</taxon>
        <taxon>Neoteleostei</taxon>
        <taxon>Acanthomorphata</taxon>
        <taxon>Ovalentaria</taxon>
        <taxon>Atherinomorphae</taxon>
        <taxon>Cyprinodontiformes</taxon>
        <taxon>Goodeidae</taxon>
        <taxon>Ataeniobius</taxon>
    </lineage>
</organism>
<evidence type="ECO:0000313" key="3">
    <source>
        <dbReference type="Proteomes" id="UP001345963"/>
    </source>
</evidence>
<gene>
    <name evidence="2" type="ORF">ATANTOWER_001014</name>
</gene>
<keyword evidence="3" id="KW-1185">Reference proteome</keyword>
<reference evidence="2 3" key="1">
    <citation type="submission" date="2021-07" db="EMBL/GenBank/DDBJ databases">
        <authorList>
            <person name="Palmer J.M."/>
        </authorList>
    </citation>
    <scope>NUCLEOTIDE SEQUENCE [LARGE SCALE GENOMIC DNA]</scope>
    <source>
        <strain evidence="2 3">AT_MEX2019</strain>
        <tissue evidence="2">Muscle</tissue>
    </source>
</reference>